<comment type="caution">
    <text evidence="2">The sequence shown here is derived from an EMBL/GenBank/DDBJ whole genome shotgun (WGS) entry which is preliminary data.</text>
</comment>
<feature type="domain" description="Tetracyclin repressor-like C-terminal" evidence="1">
    <location>
        <begin position="84"/>
        <end position="210"/>
    </location>
</feature>
<dbReference type="AlphaFoldDB" id="A0A4R2NUZ3"/>
<dbReference type="EMBL" id="SLXM01000003">
    <property type="protein sequence ID" value="TCP25919.1"/>
    <property type="molecule type" value="Genomic_DNA"/>
</dbReference>
<dbReference type="InterPro" id="IPR041673">
    <property type="entry name" value="TetR_C_23"/>
</dbReference>
<evidence type="ECO:0000259" key="1">
    <source>
        <dbReference type="Pfam" id="PF17931"/>
    </source>
</evidence>
<keyword evidence="3" id="KW-1185">Reference proteome</keyword>
<accession>A0A4R2NUZ3</accession>
<dbReference type="SUPFAM" id="SSF48498">
    <property type="entry name" value="Tetracyclin repressor-like, C-terminal domain"/>
    <property type="match status" value="1"/>
</dbReference>
<dbReference type="OrthoDB" id="977687at2"/>
<sequence>MAKKKNINKDFIISKYMDYVLTHNEDPKSVYLFTKENDFDEQTFYTYFTSFDSIQSSIFEAFHQNTISLLEKSEDFSTYNAQNKLLSYYYTLFEILTANRSYVAHVLKDKNDVLKKIKALKSFKEHFTVFIKSLEIPTLDFKQERIEKIQNRAIEESAWMQFIFTLKFWLEDTSTSFEKTDVFIEKSVKTSFDLMNIEPVKSVIDLGKFLYKEAVGK</sequence>
<evidence type="ECO:0000313" key="3">
    <source>
        <dbReference type="Proteomes" id="UP000294564"/>
    </source>
</evidence>
<evidence type="ECO:0000313" key="2">
    <source>
        <dbReference type="EMBL" id="TCP25919.1"/>
    </source>
</evidence>
<dbReference type="Proteomes" id="UP000294564">
    <property type="component" value="Unassembled WGS sequence"/>
</dbReference>
<name>A0A4R2NUZ3_9FLAO</name>
<reference evidence="2 3" key="1">
    <citation type="submission" date="2019-03" db="EMBL/GenBank/DDBJ databases">
        <title>Genomic Encyclopedia of Type Strains, Phase IV (KMG-IV): sequencing the most valuable type-strain genomes for metagenomic binning, comparative biology and taxonomic classification.</title>
        <authorList>
            <person name="Goeker M."/>
        </authorList>
    </citation>
    <scope>NUCLEOTIDE SEQUENCE [LARGE SCALE GENOMIC DNA]</scope>
    <source>
        <strain evidence="2 3">DSM 14836</strain>
    </source>
</reference>
<dbReference type="Gene3D" id="1.10.357.10">
    <property type="entry name" value="Tetracycline Repressor, domain 2"/>
    <property type="match status" value="1"/>
</dbReference>
<dbReference type="InterPro" id="IPR036271">
    <property type="entry name" value="Tet_transcr_reg_TetR-rel_C_sf"/>
</dbReference>
<gene>
    <name evidence="2" type="ORF">EV195_103281</name>
</gene>
<dbReference type="Pfam" id="PF17931">
    <property type="entry name" value="TetR_C_23"/>
    <property type="match status" value="1"/>
</dbReference>
<dbReference type="RefSeq" id="WP_132794301.1">
    <property type="nucleotide sequence ID" value="NZ_SLXM01000003.1"/>
</dbReference>
<proteinExistence type="predicted"/>
<protein>
    <recommendedName>
        <fullName evidence="1">Tetracyclin repressor-like C-terminal domain-containing protein</fullName>
    </recommendedName>
</protein>
<organism evidence="2 3">
    <name type="scientific">Tenacibaculum skagerrakense</name>
    <dbReference type="NCBI Taxonomy" id="186571"/>
    <lineage>
        <taxon>Bacteria</taxon>
        <taxon>Pseudomonadati</taxon>
        <taxon>Bacteroidota</taxon>
        <taxon>Flavobacteriia</taxon>
        <taxon>Flavobacteriales</taxon>
        <taxon>Flavobacteriaceae</taxon>
        <taxon>Tenacibaculum</taxon>
    </lineage>
</organism>